<feature type="chain" id="PRO_5023067648" description="Outer membrane protein beta-barrel domain-containing protein" evidence="1">
    <location>
        <begin position="25"/>
        <end position="227"/>
    </location>
</feature>
<dbReference type="EMBL" id="CP040812">
    <property type="protein sequence ID" value="QCY68428.1"/>
    <property type="molecule type" value="Genomic_DNA"/>
</dbReference>
<dbReference type="KEGG" id="afla:FHG64_02945"/>
<evidence type="ECO:0000313" key="3">
    <source>
        <dbReference type="Proteomes" id="UP000309016"/>
    </source>
</evidence>
<reference evidence="2 3" key="1">
    <citation type="submission" date="2019-06" db="EMBL/GenBank/DDBJ databases">
        <title>Complete genome sequence of Antarcticibacterium flavum KCTC 52984T from an Antarctic marine sediment.</title>
        <authorList>
            <person name="Lee Y.M."/>
            <person name="Shin S.C."/>
        </authorList>
    </citation>
    <scope>NUCLEOTIDE SEQUENCE [LARGE SCALE GENOMIC DNA]</scope>
    <source>
        <strain evidence="2 3">KCTC 52984</strain>
    </source>
</reference>
<gene>
    <name evidence="2" type="ORF">FHG64_02945</name>
</gene>
<protein>
    <recommendedName>
        <fullName evidence="4">Outer membrane protein beta-barrel domain-containing protein</fullName>
    </recommendedName>
</protein>
<accession>A0A5B7X181</accession>
<keyword evidence="3" id="KW-1185">Reference proteome</keyword>
<dbReference type="RefSeq" id="WP_139065003.1">
    <property type="nucleotide sequence ID" value="NZ_CP040812.1"/>
</dbReference>
<evidence type="ECO:0000256" key="1">
    <source>
        <dbReference type="SAM" id="SignalP"/>
    </source>
</evidence>
<proteinExistence type="predicted"/>
<feature type="signal peptide" evidence="1">
    <location>
        <begin position="1"/>
        <end position="24"/>
    </location>
</feature>
<keyword evidence="1" id="KW-0732">Signal</keyword>
<dbReference type="Proteomes" id="UP000309016">
    <property type="component" value="Chromosome"/>
</dbReference>
<evidence type="ECO:0000313" key="2">
    <source>
        <dbReference type="EMBL" id="QCY68428.1"/>
    </source>
</evidence>
<name>A0A5B7X181_9FLAO</name>
<dbReference type="OrthoDB" id="1440186at2"/>
<organism evidence="2 3">
    <name type="scientific">Antarcticibacterium flavum</name>
    <dbReference type="NCBI Taxonomy" id="2058175"/>
    <lineage>
        <taxon>Bacteria</taxon>
        <taxon>Pseudomonadati</taxon>
        <taxon>Bacteroidota</taxon>
        <taxon>Flavobacteriia</taxon>
        <taxon>Flavobacteriales</taxon>
        <taxon>Flavobacteriaceae</taxon>
        <taxon>Antarcticibacterium</taxon>
    </lineage>
</organism>
<sequence>MKKFIAAAIVIILFSFPTTGYSQASEMASTQDSKPYKLRPFRIGAKLGFPNLVGGNLEYVTPLLNNRLAVNLDYSMIKSSWLEPSNEENYNVDDSDQLQLRYIEIGINYYFFKPGKGLYGSFSYGMIRLDGTLADMAHSEDSQKRGIGMIDQGHNSFNVKLGARWGGLFYFRPEVGYMFNTLPKSLNVDVVFPDGSRETQTEEFEIEAPFDLLFTGFIANIGIGFAF</sequence>
<evidence type="ECO:0008006" key="4">
    <source>
        <dbReference type="Google" id="ProtNLM"/>
    </source>
</evidence>
<dbReference type="AlphaFoldDB" id="A0A5B7X181"/>